<dbReference type="Proteomes" id="UP000295543">
    <property type="component" value="Unassembled WGS sequence"/>
</dbReference>
<dbReference type="GO" id="GO:0006508">
    <property type="term" value="P:proteolysis"/>
    <property type="evidence" value="ECO:0007669"/>
    <property type="project" value="UniProtKB-KW"/>
</dbReference>
<dbReference type="InterPro" id="IPR000819">
    <property type="entry name" value="Peptidase_M17_C"/>
</dbReference>
<sequence length="524" mass="54846">MRQRRHPQPLLLAAPIALLAALTALPVAAQRDIRFEAAQAPTSGTLVLAVPEVAEGAARTGAFAQIDAASQGALSRATTAAGFRGKVDSQLDLPGIAGFDRVLLVGTGSGAADARRIEDIGGHVGRFAARSKAPQVDVLWEGAESGAAAQLAFGASLGQYRFDKYRTTRGEDDTAGTGALVVRSPAGADAARAWDGDWKAVAEGVKFARDLVTEPANALGPDEFVARTREAFAGKRNVSIEVLDVPAMERLGMGSLLAVGQGSVRPPRLMVVRYSGGTRGEAPVAFVGKGITFDSGGISIKGSENMWRMKYDMTGAASATGAVLALAGRNAPVNAVAVAALAENMPSGSATRPGDVIRTASGKTYEVISTDAEGRMVLVDALWYVQRQDNPRVIVDIATLTGAIVTALGNDYAGLFTRDDALAAQLERAGETSGEPVWRMPMHAGYGKMLESPIADMRNGGGRPGSGTAAHFIGEWIDAGRPWAHLDIAGMAWRDGNELSTTPAGASAYGVRLFDRFVRENYEQ</sequence>
<evidence type="ECO:0000256" key="3">
    <source>
        <dbReference type="ARBA" id="ARBA00009528"/>
    </source>
</evidence>
<protein>
    <recommendedName>
        <fullName evidence="8">Probable cytosol aminopeptidase</fullName>
        <ecNumber evidence="8">3.4.11.1</ecNumber>
    </recommendedName>
    <alternativeName>
        <fullName evidence="8">Leucine aminopeptidase</fullName>
        <shortName evidence="8">LAP</shortName>
        <ecNumber evidence="8">3.4.11.10</ecNumber>
    </alternativeName>
    <alternativeName>
        <fullName evidence="8">Leucyl aminopeptidase</fullName>
    </alternativeName>
</protein>
<reference evidence="11 12" key="1">
    <citation type="submission" date="2019-03" db="EMBL/GenBank/DDBJ databases">
        <title>Luteimonas zhaokaii sp.nov., isolated from the rectal contents of Plateau pika in Yushu, Qinghai Province, China.</title>
        <authorList>
            <person name="Zhang G."/>
        </authorList>
    </citation>
    <scope>NUCLEOTIDE SEQUENCE [LARGE SCALE GENOMIC DNA]</scope>
    <source>
        <strain evidence="11 12">THG-MD21</strain>
    </source>
</reference>
<feature type="binding site" evidence="8">
    <location>
        <position position="373"/>
    </location>
    <ligand>
        <name>Mn(2+)</name>
        <dbReference type="ChEBI" id="CHEBI:29035"/>
        <label>2</label>
    </ligand>
</feature>
<dbReference type="AlphaFoldDB" id="A0A4V3ANW9"/>
<keyword evidence="9" id="KW-0732">Signal</keyword>
<feature type="active site" evidence="8">
    <location>
        <position position="301"/>
    </location>
</feature>
<dbReference type="NCBIfam" id="NF002075">
    <property type="entry name" value="PRK00913.2-2"/>
    <property type="match status" value="1"/>
</dbReference>
<comment type="catalytic activity">
    <reaction evidence="2 8">
        <text>Release of an N-terminal amino acid, preferentially leucine, but not glutamic or aspartic acids.</text>
        <dbReference type="EC" id="3.4.11.10"/>
    </reaction>
</comment>
<organism evidence="11 12">
    <name type="scientific">Luteimonas terrae</name>
    <dbReference type="NCBI Taxonomy" id="1530191"/>
    <lineage>
        <taxon>Bacteria</taxon>
        <taxon>Pseudomonadati</taxon>
        <taxon>Pseudomonadota</taxon>
        <taxon>Gammaproteobacteria</taxon>
        <taxon>Lysobacterales</taxon>
        <taxon>Lysobacteraceae</taxon>
        <taxon>Luteimonas</taxon>
    </lineage>
</organism>
<dbReference type="OrthoDB" id="9809354at2"/>
<dbReference type="GO" id="GO:0030145">
    <property type="term" value="F:manganese ion binding"/>
    <property type="evidence" value="ECO:0007669"/>
    <property type="project" value="UniProtKB-UniRule"/>
</dbReference>
<dbReference type="GO" id="GO:0005737">
    <property type="term" value="C:cytoplasm"/>
    <property type="evidence" value="ECO:0007669"/>
    <property type="project" value="UniProtKB-SubCell"/>
</dbReference>
<dbReference type="InterPro" id="IPR023042">
    <property type="entry name" value="Peptidase_M17_leu_NH2_pept"/>
</dbReference>
<dbReference type="InterPro" id="IPR011356">
    <property type="entry name" value="Leucine_aapep/pepB"/>
</dbReference>
<dbReference type="EC" id="3.4.11.10" evidence="8"/>
<accession>A0A4V3ANW9</accession>
<dbReference type="SUPFAM" id="SSF52949">
    <property type="entry name" value="Macro domain-like"/>
    <property type="match status" value="1"/>
</dbReference>
<feature type="binding site" evidence="8">
    <location>
        <position position="371"/>
    </location>
    <ligand>
        <name>Mn(2+)</name>
        <dbReference type="ChEBI" id="CHEBI:29035"/>
        <label>1</label>
    </ligand>
</feature>
<evidence type="ECO:0000256" key="9">
    <source>
        <dbReference type="SAM" id="SignalP"/>
    </source>
</evidence>
<dbReference type="Gene3D" id="3.40.630.10">
    <property type="entry name" value="Zn peptidases"/>
    <property type="match status" value="1"/>
</dbReference>
<evidence type="ECO:0000256" key="2">
    <source>
        <dbReference type="ARBA" id="ARBA00000967"/>
    </source>
</evidence>
<evidence type="ECO:0000256" key="4">
    <source>
        <dbReference type="ARBA" id="ARBA00022438"/>
    </source>
</evidence>
<dbReference type="RefSeq" id="WP_133392797.1">
    <property type="nucleotide sequence ID" value="NZ_SMTG01000002.1"/>
</dbReference>
<feature type="signal peptide" evidence="9">
    <location>
        <begin position="1"/>
        <end position="29"/>
    </location>
</feature>
<dbReference type="HAMAP" id="MF_00181">
    <property type="entry name" value="Cytosol_peptidase_M17"/>
    <property type="match status" value="1"/>
</dbReference>
<dbReference type="SUPFAM" id="SSF53187">
    <property type="entry name" value="Zn-dependent exopeptidases"/>
    <property type="match status" value="1"/>
</dbReference>
<keyword evidence="5 8" id="KW-0645">Protease</keyword>
<feature type="chain" id="PRO_5020616451" description="Probable cytosol aminopeptidase" evidence="9">
    <location>
        <begin position="30"/>
        <end position="524"/>
    </location>
</feature>
<comment type="function">
    <text evidence="8">Presumably involved in the processing and regular turnover of intracellular proteins. Catalyzes the removal of unsubstituted N-terminal amino acids from various peptides.</text>
</comment>
<dbReference type="Gene3D" id="3.40.220.10">
    <property type="entry name" value="Leucine Aminopeptidase, subunit E, domain 1"/>
    <property type="match status" value="1"/>
</dbReference>
<keyword evidence="8" id="KW-0479">Metal-binding</keyword>
<feature type="binding site" evidence="8">
    <location>
        <position position="294"/>
    </location>
    <ligand>
        <name>Mn(2+)</name>
        <dbReference type="ChEBI" id="CHEBI:29035"/>
        <label>2</label>
    </ligand>
</feature>
<name>A0A4V3ANW9_9GAMM</name>
<feature type="binding site" evidence="8">
    <location>
        <position position="289"/>
    </location>
    <ligand>
        <name>Mn(2+)</name>
        <dbReference type="ChEBI" id="CHEBI:29035"/>
        <label>2</label>
    </ligand>
</feature>
<feature type="binding site" evidence="8">
    <location>
        <position position="294"/>
    </location>
    <ligand>
        <name>Mn(2+)</name>
        <dbReference type="ChEBI" id="CHEBI:29035"/>
        <label>1</label>
    </ligand>
</feature>
<dbReference type="PRINTS" id="PR00481">
    <property type="entry name" value="LAMNOPPTDASE"/>
</dbReference>
<evidence type="ECO:0000256" key="1">
    <source>
        <dbReference type="ARBA" id="ARBA00000135"/>
    </source>
</evidence>
<gene>
    <name evidence="8" type="primary">pepA</name>
    <name evidence="11" type="ORF">E2F49_04640</name>
</gene>
<evidence type="ECO:0000256" key="7">
    <source>
        <dbReference type="ARBA" id="ARBA00023211"/>
    </source>
</evidence>
<dbReference type="GO" id="GO:0070006">
    <property type="term" value="F:metalloaminopeptidase activity"/>
    <property type="evidence" value="ECO:0007669"/>
    <property type="project" value="InterPro"/>
</dbReference>
<comment type="similarity">
    <text evidence="3 8">Belongs to the peptidase M17 family.</text>
</comment>
<keyword evidence="7 8" id="KW-0464">Manganese</keyword>
<feature type="domain" description="Cytosol aminopeptidase" evidence="10">
    <location>
        <begin position="369"/>
        <end position="376"/>
    </location>
</feature>
<comment type="catalytic activity">
    <reaction evidence="1 8">
        <text>Release of an N-terminal amino acid, Xaa-|-Yaa-, in which Xaa is preferably Leu, but may be other amino acids including Pro although not Arg or Lys, and Yaa may be Pro. Amino acid amides and methyl esters are also readily hydrolyzed, but rates on arylamides are exceedingly low.</text>
        <dbReference type="EC" id="3.4.11.1"/>
    </reaction>
</comment>
<dbReference type="Pfam" id="PF00883">
    <property type="entry name" value="Peptidase_M17"/>
    <property type="match status" value="1"/>
</dbReference>
<feature type="active site" evidence="8">
    <location>
        <position position="375"/>
    </location>
</feature>
<evidence type="ECO:0000256" key="8">
    <source>
        <dbReference type="HAMAP-Rule" id="MF_00181"/>
    </source>
</evidence>
<feature type="binding site" evidence="8">
    <location>
        <position position="312"/>
    </location>
    <ligand>
        <name>Mn(2+)</name>
        <dbReference type="ChEBI" id="CHEBI:29035"/>
        <label>2</label>
    </ligand>
</feature>
<evidence type="ECO:0000313" key="11">
    <source>
        <dbReference type="EMBL" id="TDK33322.1"/>
    </source>
</evidence>
<dbReference type="NCBIfam" id="NF002077">
    <property type="entry name" value="PRK00913.2-4"/>
    <property type="match status" value="1"/>
</dbReference>
<keyword evidence="4 8" id="KW-0031">Aminopeptidase</keyword>
<dbReference type="CDD" id="cd00433">
    <property type="entry name" value="Peptidase_M17"/>
    <property type="match status" value="1"/>
</dbReference>
<dbReference type="Pfam" id="PF02789">
    <property type="entry name" value="Peptidase_M17_N"/>
    <property type="match status" value="1"/>
</dbReference>
<evidence type="ECO:0000313" key="12">
    <source>
        <dbReference type="Proteomes" id="UP000295543"/>
    </source>
</evidence>
<evidence type="ECO:0000259" key="10">
    <source>
        <dbReference type="PROSITE" id="PS00631"/>
    </source>
</evidence>
<proteinExistence type="inferred from homology"/>
<evidence type="ECO:0000256" key="5">
    <source>
        <dbReference type="ARBA" id="ARBA00022670"/>
    </source>
</evidence>
<comment type="subcellular location">
    <subcellularLocation>
        <location evidence="8">Cytoplasm</location>
    </subcellularLocation>
</comment>
<comment type="cofactor">
    <cofactor evidence="8">
        <name>Mn(2+)</name>
        <dbReference type="ChEBI" id="CHEBI:29035"/>
    </cofactor>
    <text evidence="8">Binds 2 manganese ions per subunit.</text>
</comment>
<keyword evidence="12" id="KW-1185">Reference proteome</keyword>
<dbReference type="EMBL" id="SMTG01000002">
    <property type="protein sequence ID" value="TDK33322.1"/>
    <property type="molecule type" value="Genomic_DNA"/>
</dbReference>
<comment type="caution">
    <text evidence="11">The sequence shown here is derived from an EMBL/GenBank/DDBJ whole genome shotgun (WGS) entry which is preliminary data.</text>
</comment>
<dbReference type="PANTHER" id="PTHR11963:SF23">
    <property type="entry name" value="CYTOSOL AMINOPEPTIDASE"/>
    <property type="match status" value="1"/>
</dbReference>
<feature type="binding site" evidence="8">
    <location>
        <position position="373"/>
    </location>
    <ligand>
        <name>Mn(2+)</name>
        <dbReference type="ChEBI" id="CHEBI:29035"/>
        <label>1</label>
    </ligand>
</feature>
<dbReference type="InterPro" id="IPR008283">
    <property type="entry name" value="Peptidase_M17_N"/>
</dbReference>
<dbReference type="PANTHER" id="PTHR11963">
    <property type="entry name" value="LEUCINE AMINOPEPTIDASE-RELATED"/>
    <property type="match status" value="1"/>
</dbReference>
<dbReference type="PROSITE" id="PS00631">
    <property type="entry name" value="CYTOSOL_AP"/>
    <property type="match status" value="1"/>
</dbReference>
<keyword evidence="8" id="KW-0963">Cytoplasm</keyword>
<keyword evidence="6 8" id="KW-0378">Hydrolase</keyword>
<dbReference type="InterPro" id="IPR043472">
    <property type="entry name" value="Macro_dom-like"/>
</dbReference>
<dbReference type="EC" id="3.4.11.1" evidence="8"/>
<evidence type="ECO:0000256" key="6">
    <source>
        <dbReference type="ARBA" id="ARBA00022801"/>
    </source>
</evidence>